<dbReference type="OrthoDB" id="680504at2759"/>
<proteinExistence type="predicted"/>
<evidence type="ECO:0000313" key="3">
    <source>
        <dbReference type="Proteomes" id="UP000095767"/>
    </source>
</evidence>
<evidence type="ECO:0000313" key="2">
    <source>
        <dbReference type="EMBL" id="OEL35772.1"/>
    </source>
</evidence>
<evidence type="ECO:0000256" key="1">
    <source>
        <dbReference type="SAM" id="MobiDB-lite"/>
    </source>
</evidence>
<keyword evidence="3" id="KW-1185">Reference proteome</keyword>
<feature type="compositionally biased region" description="Basic and acidic residues" evidence="1">
    <location>
        <begin position="112"/>
        <end position="122"/>
    </location>
</feature>
<dbReference type="AlphaFoldDB" id="A0A1E5WEE7"/>
<accession>A0A1E5WEE7</accession>
<dbReference type="EMBL" id="LWDX02011042">
    <property type="protein sequence ID" value="OEL35772.1"/>
    <property type="molecule type" value="Genomic_DNA"/>
</dbReference>
<dbReference type="PANTHER" id="PTHR45125">
    <property type="entry name" value="F21J9.4-RELATED"/>
    <property type="match status" value="1"/>
</dbReference>
<gene>
    <name evidence="2" type="ORF">BAE44_0003210</name>
</gene>
<dbReference type="Proteomes" id="UP000095767">
    <property type="component" value="Unassembled WGS sequence"/>
</dbReference>
<name>A0A1E5WEE7_9POAL</name>
<dbReference type="STRING" id="888268.A0A1E5WEE7"/>
<protein>
    <submittedName>
        <fullName evidence="2">Uncharacterized protein</fullName>
    </submittedName>
</protein>
<organism evidence="2 3">
    <name type="scientific">Dichanthelium oligosanthes</name>
    <dbReference type="NCBI Taxonomy" id="888268"/>
    <lineage>
        <taxon>Eukaryota</taxon>
        <taxon>Viridiplantae</taxon>
        <taxon>Streptophyta</taxon>
        <taxon>Embryophyta</taxon>
        <taxon>Tracheophyta</taxon>
        <taxon>Spermatophyta</taxon>
        <taxon>Magnoliopsida</taxon>
        <taxon>Liliopsida</taxon>
        <taxon>Poales</taxon>
        <taxon>Poaceae</taxon>
        <taxon>PACMAD clade</taxon>
        <taxon>Panicoideae</taxon>
        <taxon>Panicodae</taxon>
        <taxon>Paniceae</taxon>
        <taxon>Dichantheliinae</taxon>
        <taxon>Dichanthelium</taxon>
    </lineage>
</organism>
<dbReference type="PANTHER" id="PTHR45125:SF40">
    <property type="entry name" value="OS06G0117800 PROTEIN"/>
    <property type="match status" value="1"/>
</dbReference>
<comment type="caution">
    <text evidence="2">The sequence shown here is derived from an EMBL/GenBank/DDBJ whole genome shotgun (WGS) entry which is preliminary data.</text>
</comment>
<reference evidence="2 3" key="1">
    <citation type="submission" date="2016-09" db="EMBL/GenBank/DDBJ databases">
        <title>The draft genome of Dichanthelium oligosanthes: A C3 panicoid grass species.</title>
        <authorList>
            <person name="Studer A.J."/>
            <person name="Schnable J.C."/>
            <person name="Brutnell T.P."/>
        </authorList>
    </citation>
    <scope>NUCLEOTIDE SEQUENCE [LARGE SCALE GENOMIC DNA]</scope>
    <source>
        <strain evidence="3">cv. Kellogg 1175</strain>
        <tissue evidence="2">Leaf</tissue>
    </source>
</reference>
<feature type="region of interest" description="Disordered" evidence="1">
    <location>
        <begin position="75"/>
        <end position="122"/>
    </location>
</feature>
<sequence>MQAHANDLRLLVHESFTADKAVPALDLNRLLLTLEELADELDKVSVNYAELLPPVPAHDQTTSITSEEEVVAAEESAVPDGEVECLGSCPPDPIATSEPEEPTPPTPKTKKNKLEPKREKNYSQREDEVLCLAYLNVAKDAIKGANQSKDTYWKRIHAYFHEHKHFVSTRSAGSMMQRWGTIKREVSRFCGIKNQQDRLNESGKTDDDRLSDAMRLFQEVVEHQFNFLHCWVILLLKGLIQRPPDSVARPIGWDAAKKRRSMQQGSESFSACLEVLQQMTMSREATNQAQATNVETMLDVEAKKLAAKMENNVLQREAIEVQRNLLQYKMSRGSQDDQWSEEKIMSLDLTHYTPLQRQYWEEHQIEIMNRRRNRRG</sequence>